<keyword evidence="13" id="KW-1185">Reference proteome</keyword>
<dbReference type="Pfam" id="PF26616">
    <property type="entry name" value="CorA-like"/>
    <property type="match status" value="1"/>
</dbReference>
<keyword evidence="5" id="KW-0418">Kinase</keyword>
<sequence>FIYSRTSRSALSCSREQLMQILTHYQVMTPFLDFVFSFRVREEPETLAGFRCEDRLHKSNSRFAHANLQRSGLQIQHAFNLIAVEFDKHQEEWPWPLRQTATHHCFDPISGQASWISLKSNDEVSKRLRQSIPVHPKLQPSALVTPEARFTATLLTHLIIFHWCVENWPKYIDYLEGKVKEQLVKVGFVPVTALTVPEKIEKYAALRRSTMNSYKGPPPPSRNGTLQKTHSFQAPTQLVKRLSEKVSERFFPENKLQQSPEPQTPTKKDIDLDFDQLFNFDELQNLGQLGDEMRQSLLVIGQNINVMNQIMARYTALMTSQDFKAHIKVQDCEADMDSFLSRARQLVRLLENHALRLESIIASLESAKNQFHGILQYRNIRTGEYFAQSAHDSAKVMERMAIKTKQETVSMHSITILTLIFLPGTFLATVFGSGVLNWDENGDGWATRMPGLRLFLAICLPMTSVTLGVWLVWNWHSKKKQKEDFWRLAEEGAARFGSWPHNGGAAGFPGFPAGLPKGELGELIITGNSRLPPRNLRWNKKLVELPSLSLASSSIDMQHLAAGSSIQHACCPMVSQHSPRAPSVRTEVLGDFSRHVEKKSSTGYDLSLETPRPYLSRKHQREFWTRQNYLGVFSLLVYCDRISYLKGFFLSYNLHDGQFPLSKAPGQWSTAPFLEEFFDLIKEHQHRFFPLVFNRDGLVDCHVPPGCVLPITEVELLHGGNPDEASVYKIKVDPEYNELGPDGKLDQDTFALKVQRSSRSHNNEVTAFTYFRNNPSASIVGFYGSFIQDGRYCLILEHVDGGSLLDYLQRTPPPLERKDRLQFWKSYSGFFKGVHRVHQVTQSIHDGDVRGLHGDIKLDNMLLKKGPSGSPYDFIAKIADFGHSHFRSVDMEEQDKRGLDRHGNQEYSSHHTKFLRSGPNRVDFTADIFSLGAVTSEVATWVASGWDGIHEYFTIRKEATGRNNSFKDSGYGGCFHDGVDPLPEVGDQHKKIHDDLPGFDHITRKMIDLVDEGMLLVPAQNRWQASTLENKFEIYYQEAMDKMLRLQRPPLSVTPVAREPGSPSAPESSQPVTPWTSANGHGRNLSTESEGSAMSPVSLFSGVSLSTLLSHPGTISRPMSGDTLDGVTLNGSAGTHQNLTVPDQNGQPSARTSTSSARLRPSLTLEEIGIYYKLRKDRLAIPNPLKEHIKLLETYIRNRDHIFYIDDSDTMEGFTADILKAFKWFSYLAKKVDKDGVEIVYGSDPTSVRRSSRTTPLMNKLIAHRFKEPTDKMEGNFDKFIKDILIPRLDRCPTRDISILVFTDGRWGYSLDAAAGVEAPVKHLMQHLILRGIGRTRVMLSFVQFGDDPIGKKHLDYLDNCGKERVDIVDTGSVNGNVCKLFIGSITEDNDADNG</sequence>
<dbReference type="Pfam" id="PF00069">
    <property type="entry name" value="Pkinase"/>
    <property type="match status" value="1"/>
</dbReference>
<comment type="catalytic activity">
    <reaction evidence="7">
        <text>L-threonyl-[protein] + ATP = O-phospho-L-threonyl-[protein] + ADP + H(+)</text>
        <dbReference type="Rhea" id="RHEA:46608"/>
        <dbReference type="Rhea" id="RHEA-COMP:11060"/>
        <dbReference type="Rhea" id="RHEA-COMP:11605"/>
        <dbReference type="ChEBI" id="CHEBI:15378"/>
        <dbReference type="ChEBI" id="CHEBI:30013"/>
        <dbReference type="ChEBI" id="CHEBI:30616"/>
        <dbReference type="ChEBI" id="CHEBI:61977"/>
        <dbReference type="ChEBI" id="CHEBI:456216"/>
        <dbReference type="EC" id="2.7.11.1"/>
    </reaction>
</comment>
<feature type="compositionally biased region" description="Polar residues" evidence="9">
    <location>
        <begin position="1129"/>
        <end position="1147"/>
    </location>
</feature>
<protein>
    <recommendedName>
        <fullName evidence="1">non-specific serine/threonine protein kinase</fullName>
        <ecNumber evidence="1">2.7.11.1</ecNumber>
    </recommendedName>
</protein>
<evidence type="ECO:0000313" key="12">
    <source>
        <dbReference type="EMBL" id="KAK0743625.1"/>
    </source>
</evidence>
<evidence type="ECO:0000259" key="11">
    <source>
        <dbReference type="PROSITE" id="PS50011"/>
    </source>
</evidence>
<dbReference type="InterPro" id="IPR011009">
    <property type="entry name" value="Kinase-like_dom_sf"/>
</dbReference>
<comment type="catalytic activity">
    <reaction evidence="8">
        <text>L-seryl-[protein] + ATP = O-phospho-L-seryl-[protein] + ADP + H(+)</text>
        <dbReference type="Rhea" id="RHEA:17989"/>
        <dbReference type="Rhea" id="RHEA-COMP:9863"/>
        <dbReference type="Rhea" id="RHEA-COMP:11604"/>
        <dbReference type="ChEBI" id="CHEBI:15378"/>
        <dbReference type="ChEBI" id="CHEBI:29999"/>
        <dbReference type="ChEBI" id="CHEBI:30616"/>
        <dbReference type="ChEBI" id="CHEBI:83421"/>
        <dbReference type="ChEBI" id="CHEBI:456216"/>
        <dbReference type="EC" id="2.7.11.1"/>
    </reaction>
</comment>
<proteinExistence type="predicted"/>
<accession>A0AA40K2P3</accession>
<feature type="region of interest" description="Disordered" evidence="9">
    <location>
        <begin position="210"/>
        <end position="229"/>
    </location>
</feature>
<evidence type="ECO:0000256" key="7">
    <source>
        <dbReference type="ARBA" id="ARBA00047899"/>
    </source>
</evidence>
<organism evidence="12 13">
    <name type="scientific">Schizothecium vesticola</name>
    <dbReference type="NCBI Taxonomy" id="314040"/>
    <lineage>
        <taxon>Eukaryota</taxon>
        <taxon>Fungi</taxon>
        <taxon>Dikarya</taxon>
        <taxon>Ascomycota</taxon>
        <taxon>Pezizomycotina</taxon>
        <taxon>Sordariomycetes</taxon>
        <taxon>Sordariomycetidae</taxon>
        <taxon>Sordariales</taxon>
        <taxon>Schizotheciaceae</taxon>
        <taxon>Schizothecium</taxon>
    </lineage>
</organism>
<evidence type="ECO:0000256" key="5">
    <source>
        <dbReference type="ARBA" id="ARBA00022777"/>
    </source>
</evidence>
<keyword evidence="3" id="KW-0808">Transferase</keyword>
<evidence type="ECO:0000256" key="8">
    <source>
        <dbReference type="ARBA" id="ARBA00048679"/>
    </source>
</evidence>
<dbReference type="EC" id="2.7.11.1" evidence="1"/>
<evidence type="ECO:0000256" key="10">
    <source>
        <dbReference type="SAM" id="Phobius"/>
    </source>
</evidence>
<dbReference type="Gene3D" id="1.20.58.340">
    <property type="entry name" value="Magnesium transport protein CorA, transmembrane region"/>
    <property type="match status" value="1"/>
</dbReference>
<dbReference type="Proteomes" id="UP001172155">
    <property type="component" value="Unassembled WGS sequence"/>
</dbReference>
<keyword evidence="4" id="KW-0547">Nucleotide-binding</keyword>
<evidence type="ECO:0000313" key="13">
    <source>
        <dbReference type="Proteomes" id="UP001172155"/>
    </source>
</evidence>
<dbReference type="CDD" id="cd00180">
    <property type="entry name" value="PKc"/>
    <property type="match status" value="1"/>
</dbReference>
<dbReference type="GO" id="GO:0005524">
    <property type="term" value="F:ATP binding"/>
    <property type="evidence" value="ECO:0007669"/>
    <property type="project" value="UniProtKB-KW"/>
</dbReference>
<keyword evidence="10" id="KW-0812">Transmembrane</keyword>
<dbReference type="GO" id="GO:0005634">
    <property type="term" value="C:nucleus"/>
    <property type="evidence" value="ECO:0007669"/>
    <property type="project" value="TreeGrafter"/>
</dbReference>
<keyword evidence="10" id="KW-1133">Transmembrane helix</keyword>
<dbReference type="Gene3D" id="1.10.510.10">
    <property type="entry name" value="Transferase(Phosphotransferase) domain 1"/>
    <property type="match status" value="1"/>
</dbReference>
<feature type="region of interest" description="Disordered" evidence="9">
    <location>
        <begin position="1114"/>
        <end position="1158"/>
    </location>
</feature>
<keyword evidence="2" id="KW-0723">Serine/threonine-protein kinase</keyword>
<comment type="caution">
    <text evidence="12">The sequence shown here is derived from an EMBL/GenBank/DDBJ whole genome shotgun (WGS) entry which is preliminary data.</text>
</comment>
<gene>
    <name evidence="12" type="ORF">B0T18DRAFT_328002</name>
</gene>
<feature type="compositionally biased region" description="Polar residues" evidence="9">
    <location>
        <begin position="1065"/>
        <end position="1092"/>
    </location>
</feature>
<dbReference type="InterPro" id="IPR050660">
    <property type="entry name" value="NEK_Ser/Thr_kinase"/>
</dbReference>
<feature type="non-terminal residue" evidence="12">
    <location>
        <position position="1395"/>
    </location>
</feature>
<feature type="compositionally biased region" description="Low complexity" evidence="9">
    <location>
        <begin position="1148"/>
        <end position="1158"/>
    </location>
</feature>
<dbReference type="InterPro" id="IPR000719">
    <property type="entry name" value="Prot_kinase_dom"/>
</dbReference>
<evidence type="ECO:0000256" key="1">
    <source>
        <dbReference type="ARBA" id="ARBA00012513"/>
    </source>
</evidence>
<dbReference type="PANTHER" id="PTHR43671:SF98">
    <property type="entry name" value="SERINE_THREONINE-PROTEIN KINASE NEK11"/>
    <property type="match status" value="1"/>
</dbReference>
<reference evidence="12" key="1">
    <citation type="submission" date="2023-06" db="EMBL/GenBank/DDBJ databases">
        <title>Genome-scale phylogeny and comparative genomics of the fungal order Sordariales.</title>
        <authorList>
            <consortium name="Lawrence Berkeley National Laboratory"/>
            <person name="Hensen N."/>
            <person name="Bonometti L."/>
            <person name="Westerberg I."/>
            <person name="Brannstrom I.O."/>
            <person name="Guillou S."/>
            <person name="Cros-Aarteil S."/>
            <person name="Calhoun S."/>
            <person name="Haridas S."/>
            <person name="Kuo A."/>
            <person name="Mondo S."/>
            <person name="Pangilinan J."/>
            <person name="Riley R."/>
            <person name="LaButti K."/>
            <person name="Andreopoulos B."/>
            <person name="Lipzen A."/>
            <person name="Chen C."/>
            <person name="Yanf M."/>
            <person name="Daum C."/>
            <person name="Ng V."/>
            <person name="Clum A."/>
            <person name="Steindorff A."/>
            <person name="Ohm R."/>
            <person name="Martin F."/>
            <person name="Silar P."/>
            <person name="Natvig D."/>
            <person name="Lalanne C."/>
            <person name="Gautier V."/>
            <person name="Ament-velasquez S.L."/>
            <person name="Kruys A."/>
            <person name="Hutchinson M.I."/>
            <person name="Powell A.J."/>
            <person name="Barry K."/>
            <person name="Miller A.N."/>
            <person name="Grigoriev I.V."/>
            <person name="Debuchy R."/>
            <person name="Gladieux P."/>
            <person name="Thoren M.H."/>
            <person name="Johannesson H."/>
        </authorList>
    </citation>
    <scope>NUCLEOTIDE SEQUENCE</scope>
    <source>
        <strain evidence="12">SMH3187-1</strain>
    </source>
</reference>
<evidence type="ECO:0000256" key="4">
    <source>
        <dbReference type="ARBA" id="ARBA00022741"/>
    </source>
</evidence>
<feature type="domain" description="Protein kinase" evidence="11">
    <location>
        <begin position="711"/>
        <end position="1036"/>
    </location>
</feature>
<dbReference type="InterPro" id="IPR058257">
    <property type="entry name" value="CorA-like_dom"/>
</dbReference>
<name>A0AA40K2P3_9PEZI</name>
<feature type="transmembrane region" description="Helical" evidence="10">
    <location>
        <begin position="452"/>
        <end position="473"/>
    </location>
</feature>
<keyword evidence="6" id="KW-0067">ATP-binding</keyword>
<keyword evidence="10" id="KW-0472">Membrane</keyword>
<dbReference type="PROSITE" id="PS50011">
    <property type="entry name" value="PROTEIN_KINASE_DOM"/>
    <property type="match status" value="1"/>
</dbReference>
<dbReference type="SMART" id="SM00220">
    <property type="entry name" value="S_TKc"/>
    <property type="match status" value="1"/>
</dbReference>
<dbReference type="PANTHER" id="PTHR43671">
    <property type="entry name" value="SERINE/THREONINE-PROTEIN KINASE NEK"/>
    <property type="match status" value="1"/>
</dbReference>
<dbReference type="GO" id="GO:0004674">
    <property type="term" value="F:protein serine/threonine kinase activity"/>
    <property type="evidence" value="ECO:0007669"/>
    <property type="project" value="UniProtKB-KW"/>
</dbReference>
<evidence type="ECO:0000256" key="6">
    <source>
        <dbReference type="ARBA" id="ARBA00022840"/>
    </source>
</evidence>
<evidence type="ECO:0000256" key="3">
    <source>
        <dbReference type="ARBA" id="ARBA00022679"/>
    </source>
</evidence>
<dbReference type="SUPFAM" id="SSF56112">
    <property type="entry name" value="Protein kinase-like (PK-like)"/>
    <property type="match status" value="1"/>
</dbReference>
<feature type="transmembrane region" description="Helical" evidence="10">
    <location>
        <begin position="409"/>
        <end position="432"/>
    </location>
</feature>
<evidence type="ECO:0000256" key="2">
    <source>
        <dbReference type="ARBA" id="ARBA00022527"/>
    </source>
</evidence>
<feature type="region of interest" description="Disordered" evidence="9">
    <location>
        <begin position="1053"/>
        <end position="1093"/>
    </location>
</feature>
<dbReference type="EMBL" id="JAUKUD010000005">
    <property type="protein sequence ID" value="KAK0743625.1"/>
    <property type="molecule type" value="Genomic_DNA"/>
</dbReference>
<evidence type="ECO:0000256" key="9">
    <source>
        <dbReference type="SAM" id="MobiDB-lite"/>
    </source>
</evidence>